<evidence type="ECO:0000313" key="1">
    <source>
        <dbReference type="EMBL" id="KAI8021909.1"/>
    </source>
</evidence>
<organism evidence="1 2">
    <name type="scientific">Camellia lanceoleosa</name>
    <dbReference type="NCBI Taxonomy" id="1840588"/>
    <lineage>
        <taxon>Eukaryota</taxon>
        <taxon>Viridiplantae</taxon>
        <taxon>Streptophyta</taxon>
        <taxon>Embryophyta</taxon>
        <taxon>Tracheophyta</taxon>
        <taxon>Spermatophyta</taxon>
        <taxon>Magnoliopsida</taxon>
        <taxon>eudicotyledons</taxon>
        <taxon>Gunneridae</taxon>
        <taxon>Pentapetalae</taxon>
        <taxon>asterids</taxon>
        <taxon>Ericales</taxon>
        <taxon>Theaceae</taxon>
        <taxon>Camellia</taxon>
    </lineage>
</organism>
<protein>
    <submittedName>
        <fullName evidence="1">Uncharacterized protein</fullName>
    </submittedName>
</protein>
<accession>A0ACC0IAG9</accession>
<comment type="caution">
    <text evidence="1">The sequence shown here is derived from an EMBL/GenBank/DDBJ whole genome shotgun (WGS) entry which is preliminary data.</text>
</comment>
<gene>
    <name evidence="1" type="ORF">LOK49_LG03G02978</name>
</gene>
<name>A0ACC0IAG9_9ERIC</name>
<sequence length="344" mass="39739">MQTNQLQTPPRRSITSSFGAKMERPCSKLCCGQWDLRATKSRQVRGQLCTPRSLFNTPKNKSKRSPQPSVNSSTAKNDCPYLMSSSRPNERQPNNMYDPYSDDDNDVMDYHMVCQLTSDIPTRQLQRNCPHTDDQYIKFLLSGNLKSIRNQLRMEITTFMELVKLIVRKNVVDWSNMRLSLEELLAMFLFICGQNSGTRNAGDRFQHSNETIHRYFVLMKRALGNLAPFVIQPLNMAVTPPKIQNDRCYWPWFKDEFFDAEESSEKDEYEDDDEDEDEDEGEGGSEGASEVQGEVGVENVHENEDGVPAMQQHNHVNMSHEQLLQMGQWRDEVAASMWEAYNNR</sequence>
<dbReference type="Proteomes" id="UP001060215">
    <property type="component" value="Chromosome 6"/>
</dbReference>
<dbReference type="EMBL" id="CM045763">
    <property type="protein sequence ID" value="KAI8021909.1"/>
    <property type="molecule type" value="Genomic_DNA"/>
</dbReference>
<proteinExistence type="predicted"/>
<reference evidence="1 2" key="1">
    <citation type="journal article" date="2022" name="Plant J.">
        <title>Chromosome-level genome of Camellia lanceoleosa provides a valuable resource for understanding genome evolution and self-incompatibility.</title>
        <authorList>
            <person name="Gong W."/>
            <person name="Xiao S."/>
            <person name="Wang L."/>
            <person name="Liao Z."/>
            <person name="Chang Y."/>
            <person name="Mo W."/>
            <person name="Hu G."/>
            <person name="Li W."/>
            <person name="Zhao G."/>
            <person name="Zhu H."/>
            <person name="Hu X."/>
            <person name="Ji K."/>
            <person name="Xiang X."/>
            <person name="Song Q."/>
            <person name="Yuan D."/>
            <person name="Jin S."/>
            <person name="Zhang L."/>
        </authorList>
    </citation>
    <scope>NUCLEOTIDE SEQUENCE [LARGE SCALE GENOMIC DNA]</scope>
    <source>
        <strain evidence="1">SQ_2022a</strain>
    </source>
</reference>
<keyword evidence="2" id="KW-1185">Reference proteome</keyword>
<evidence type="ECO:0000313" key="2">
    <source>
        <dbReference type="Proteomes" id="UP001060215"/>
    </source>
</evidence>